<dbReference type="AlphaFoldDB" id="A0A177A4Z2"/>
<feature type="region of interest" description="Disordered" evidence="1">
    <location>
        <begin position="153"/>
        <end position="179"/>
    </location>
</feature>
<feature type="compositionally biased region" description="Polar residues" evidence="1">
    <location>
        <begin position="249"/>
        <end position="261"/>
    </location>
</feature>
<organism evidence="2">
    <name type="scientific">Pseudogymnoascus destructans</name>
    <dbReference type="NCBI Taxonomy" id="655981"/>
    <lineage>
        <taxon>Eukaryota</taxon>
        <taxon>Fungi</taxon>
        <taxon>Dikarya</taxon>
        <taxon>Ascomycota</taxon>
        <taxon>Pezizomycotina</taxon>
        <taxon>Leotiomycetes</taxon>
        <taxon>Thelebolales</taxon>
        <taxon>Thelebolaceae</taxon>
        <taxon>Pseudogymnoascus</taxon>
    </lineage>
</organism>
<dbReference type="VEuPathDB" id="FungiDB:GMDG_02180"/>
<evidence type="ECO:0000313" key="2">
    <source>
        <dbReference type="EMBL" id="OAF56173.1"/>
    </source>
</evidence>
<sequence length="331" mass="37425">MKRRAIDELVYEHMFPRPKPTDPQNWAKFLERHLLTEVRQETACFYGSLDTREAQYPGLDYSYPPHRMRLSRFTWHRRLFRAFDTLKLTESEIAGLTHWEGTRWAKERFEKEQNIKIRDTTGDCIQDWVDPTDTRPEMSSLPAREAVFYEFDEAEENEGSDDPDQMDEDGEESDVEVESVGVELNRRLRAGFSDEEYEQWLKEAAEAGGVSVLPGQSLPLSNAVPSQASVYTRLPPSIINAILQGNGLRNGSVSSTPRQGASTSTSSTDRTRGPSATSPVENGSAQVLNLMRSLPRMRLIGSRPTHSTTNRAPGDRVFGQGSSRPPNSFQR</sequence>
<dbReference type="EMBL" id="KV441405">
    <property type="protein sequence ID" value="OAF56173.1"/>
    <property type="molecule type" value="Genomic_DNA"/>
</dbReference>
<protein>
    <submittedName>
        <fullName evidence="2">Uncharacterized protein</fullName>
    </submittedName>
</protein>
<feature type="compositionally biased region" description="Polar residues" evidence="1">
    <location>
        <begin position="274"/>
        <end position="285"/>
    </location>
</feature>
<dbReference type="Proteomes" id="UP000077154">
    <property type="component" value="Unassembled WGS sequence"/>
</dbReference>
<feature type="compositionally biased region" description="Acidic residues" evidence="1">
    <location>
        <begin position="153"/>
        <end position="177"/>
    </location>
</feature>
<dbReference type="OrthoDB" id="4106209at2759"/>
<proteinExistence type="predicted"/>
<dbReference type="eggNOG" id="ENOG502SHH7">
    <property type="taxonomic scope" value="Eukaryota"/>
</dbReference>
<reference evidence="2" key="1">
    <citation type="submission" date="2016-03" db="EMBL/GenBank/DDBJ databases">
        <title>Updated assembly of Pseudogymnoascus destructans, the fungus causing white-nose syndrome of bats.</title>
        <authorList>
            <person name="Palmer J.M."/>
            <person name="Drees K.P."/>
            <person name="Foster J.T."/>
            <person name="Lindner D.L."/>
        </authorList>
    </citation>
    <scope>NUCLEOTIDE SEQUENCE [LARGE SCALE GENOMIC DNA]</scope>
    <source>
        <strain evidence="2">20631-21</strain>
    </source>
</reference>
<accession>A0A177A4Z2</accession>
<gene>
    <name evidence="2" type="ORF">VC83_07485</name>
</gene>
<feature type="compositionally biased region" description="Polar residues" evidence="1">
    <location>
        <begin position="320"/>
        <end position="331"/>
    </location>
</feature>
<dbReference type="GeneID" id="36290530"/>
<dbReference type="RefSeq" id="XP_024321470.1">
    <property type="nucleotide sequence ID" value="XM_024471055.1"/>
</dbReference>
<feature type="region of interest" description="Disordered" evidence="1">
    <location>
        <begin position="301"/>
        <end position="331"/>
    </location>
</feature>
<feature type="region of interest" description="Disordered" evidence="1">
    <location>
        <begin position="249"/>
        <end position="285"/>
    </location>
</feature>
<name>A0A177A4Z2_9PEZI</name>
<evidence type="ECO:0000256" key="1">
    <source>
        <dbReference type="SAM" id="MobiDB-lite"/>
    </source>
</evidence>